<keyword evidence="2" id="KW-0238">DNA-binding</keyword>
<sequence>MLTTNGHARDTGTSTFSDLLAPGAGGHPEQPEDPHKNIDILRAELTRPKIRILQFPMECSLKSVKDLTEMFGKKEDVVTTLIYSETQNTTLEVMKVVNTAWGTTAGEFNPKSKVIRQYHTCTGDMEKEDVISGYESGNFSCITCTMALGLGQNWKRVRRVIQIGQGNPSCVAQIIGCCGHNGQSGLAIMFVQPKRRSGLNTLEAIAKVDRTMDDVHGYIPMNCDDLNYLHKQNREIDKGFPACRCSNCAPEEAALLQANMMKLKVSNFEDLLDHPDNLTHKLLLTTNAPLKKSHPAQVSEAEKLSPALDHLAATLVGEFNTFFFKTYKNVQSFLPCKLFGFLEANYIAEGFDSTKGTKDIRDLMGGELMDGQLDMLYKCVLY</sequence>
<dbReference type="GO" id="GO:0000724">
    <property type="term" value="P:double-strand break repair via homologous recombination"/>
    <property type="evidence" value="ECO:0007669"/>
    <property type="project" value="TreeGrafter"/>
</dbReference>
<reference evidence="8" key="1">
    <citation type="submission" date="2014-03" db="EMBL/GenBank/DDBJ databases">
        <title>The Genome Sequence of Puccinia striiformis f. sp. tritici PST-78.</title>
        <authorList>
            <consortium name="The Broad Institute Genome Sequencing Platform"/>
            <person name="Cuomo C."/>
            <person name="Hulbert S."/>
            <person name="Chen X."/>
            <person name="Walker B."/>
            <person name="Young S.K."/>
            <person name="Zeng Q."/>
            <person name="Gargeya S."/>
            <person name="Fitzgerald M."/>
            <person name="Haas B."/>
            <person name="Abouelleil A."/>
            <person name="Alvarado L."/>
            <person name="Arachchi H.M."/>
            <person name="Berlin A.M."/>
            <person name="Chapman S.B."/>
            <person name="Goldberg J."/>
            <person name="Griggs A."/>
            <person name="Gujja S."/>
            <person name="Hansen M."/>
            <person name="Howarth C."/>
            <person name="Imamovic A."/>
            <person name="Larimer J."/>
            <person name="McCowan C."/>
            <person name="Montmayeur A."/>
            <person name="Murphy C."/>
            <person name="Neiman D."/>
            <person name="Pearson M."/>
            <person name="Priest M."/>
            <person name="Roberts A."/>
            <person name="Saif S."/>
            <person name="Shea T."/>
            <person name="Sisk P."/>
            <person name="Sykes S."/>
            <person name="Wortman J."/>
            <person name="Nusbaum C."/>
            <person name="Birren B."/>
        </authorList>
    </citation>
    <scope>NUCLEOTIDE SEQUENCE [LARGE SCALE GENOMIC DNA]</scope>
    <source>
        <strain evidence="8">race PST-78</strain>
    </source>
</reference>
<dbReference type="GO" id="GO:0009378">
    <property type="term" value="F:four-way junction helicase activity"/>
    <property type="evidence" value="ECO:0007669"/>
    <property type="project" value="TreeGrafter"/>
</dbReference>
<feature type="compositionally biased region" description="Polar residues" evidence="6">
    <location>
        <begin position="1"/>
        <end position="17"/>
    </location>
</feature>
<evidence type="ECO:0000313" key="8">
    <source>
        <dbReference type="Proteomes" id="UP000054564"/>
    </source>
</evidence>
<dbReference type="EMBL" id="AJIL01000050">
    <property type="protein sequence ID" value="KNE99050.1"/>
    <property type="molecule type" value="Genomic_DNA"/>
</dbReference>
<dbReference type="Gene3D" id="3.40.50.300">
    <property type="entry name" value="P-loop containing nucleotide triphosphate hydrolases"/>
    <property type="match status" value="1"/>
</dbReference>
<evidence type="ECO:0000256" key="4">
    <source>
        <dbReference type="ARBA" id="ARBA00034617"/>
    </source>
</evidence>
<evidence type="ECO:0000256" key="1">
    <source>
        <dbReference type="ARBA" id="ARBA00005446"/>
    </source>
</evidence>
<gene>
    <name evidence="7" type="ORF">PSTG_07702</name>
</gene>
<dbReference type="GO" id="GO:0005694">
    <property type="term" value="C:chromosome"/>
    <property type="evidence" value="ECO:0007669"/>
    <property type="project" value="TreeGrafter"/>
</dbReference>
<dbReference type="InterPro" id="IPR027417">
    <property type="entry name" value="P-loop_NTPase"/>
</dbReference>
<evidence type="ECO:0000256" key="3">
    <source>
        <dbReference type="ARBA" id="ARBA00023235"/>
    </source>
</evidence>
<name>A0A0L0VIE1_9BASI</name>
<organism evidence="7 8">
    <name type="scientific">Puccinia striiformis f. sp. tritici PST-78</name>
    <dbReference type="NCBI Taxonomy" id="1165861"/>
    <lineage>
        <taxon>Eukaryota</taxon>
        <taxon>Fungi</taxon>
        <taxon>Dikarya</taxon>
        <taxon>Basidiomycota</taxon>
        <taxon>Pucciniomycotina</taxon>
        <taxon>Pucciniomycetes</taxon>
        <taxon>Pucciniales</taxon>
        <taxon>Pucciniaceae</taxon>
        <taxon>Puccinia</taxon>
    </lineage>
</organism>
<dbReference type="GO" id="GO:0043138">
    <property type="term" value="F:3'-5' DNA helicase activity"/>
    <property type="evidence" value="ECO:0007669"/>
    <property type="project" value="UniProtKB-EC"/>
</dbReference>
<dbReference type="Proteomes" id="UP000054564">
    <property type="component" value="Unassembled WGS sequence"/>
</dbReference>
<comment type="catalytic activity">
    <reaction evidence="4">
        <text>Couples ATP hydrolysis with the unwinding of duplex DNA by translocating in the 3'-5' direction.</text>
        <dbReference type="EC" id="5.6.2.4"/>
    </reaction>
</comment>
<keyword evidence="8" id="KW-1185">Reference proteome</keyword>
<evidence type="ECO:0000256" key="6">
    <source>
        <dbReference type="SAM" id="MobiDB-lite"/>
    </source>
</evidence>
<keyword evidence="3" id="KW-0413">Isomerase</keyword>
<dbReference type="GO" id="GO:0003677">
    <property type="term" value="F:DNA binding"/>
    <property type="evidence" value="ECO:0007669"/>
    <property type="project" value="UniProtKB-KW"/>
</dbReference>
<dbReference type="SUPFAM" id="SSF52540">
    <property type="entry name" value="P-loop containing nucleoside triphosphate hydrolases"/>
    <property type="match status" value="1"/>
</dbReference>
<dbReference type="EC" id="5.6.2.4" evidence="5"/>
<dbReference type="AlphaFoldDB" id="A0A0L0VIE1"/>
<comment type="similarity">
    <text evidence="1">Belongs to the helicase family. RecQ subfamily.</text>
</comment>
<evidence type="ECO:0000313" key="7">
    <source>
        <dbReference type="EMBL" id="KNE99050.1"/>
    </source>
</evidence>
<accession>A0A0L0VIE1</accession>
<dbReference type="STRING" id="1165861.A0A0L0VIE1"/>
<evidence type="ECO:0000256" key="5">
    <source>
        <dbReference type="ARBA" id="ARBA00034808"/>
    </source>
</evidence>
<dbReference type="PANTHER" id="PTHR13710:SF105">
    <property type="entry name" value="ATP-DEPENDENT DNA HELICASE Q1"/>
    <property type="match status" value="1"/>
</dbReference>
<evidence type="ECO:0000256" key="2">
    <source>
        <dbReference type="ARBA" id="ARBA00023125"/>
    </source>
</evidence>
<proteinExistence type="inferred from homology"/>
<dbReference type="OrthoDB" id="10682363at2759"/>
<dbReference type="PANTHER" id="PTHR13710">
    <property type="entry name" value="DNA HELICASE RECQ FAMILY MEMBER"/>
    <property type="match status" value="1"/>
</dbReference>
<comment type="caution">
    <text evidence="7">The sequence shown here is derived from an EMBL/GenBank/DDBJ whole genome shotgun (WGS) entry which is preliminary data.</text>
</comment>
<dbReference type="GO" id="GO:0005737">
    <property type="term" value="C:cytoplasm"/>
    <property type="evidence" value="ECO:0007669"/>
    <property type="project" value="TreeGrafter"/>
</dbReference>
<protein>
    <recommendedName>
        <fullName evidence="5">DNA 3'-5' helicase</fullName>
        <ecNumber evidence="5">5.6.2.4</ecNumber>
    </recommendedName>
</protein>
<feature type="region of interest" description="Disordered" evidence="6">
    <location>
        <begin position="1"/>
        <end position="35"/>
    </location>
</feature>